<accession>A0ACB0J4F3</accession>
<comment type="caution">
    <text evidence="1">The sequence shown here is derived from an EMBL/GenBank/DDBJ whole genome shotgun (WGS) entry which is preliminary data.</text>
</comment>
<sequence length="619" mass="70343">MDKEGGSVSKPPLLTGPENYDYWKSRMEAFIKSIDSRTWKAVLRGWEPPMVLDKDGKKTDVKKPDDEWTKDEDDLALGNSKALYAIFNGVDANMFRLVKRCTTAKHAWEILRKAHEGTSKVKLSKLQMLKTNFENLRMKEEESIHDFQMNVLDFANSFDALGKPISDEELVGKILRSLPKRFDIKVTAIEEAHDLSSLNLDELIGSLQTYEIGLNRRNEKKDKNLAFASKSAADDLQIESEGEESLAESMAMLGRQFNKLMKKVDQRPKSNGRFNNNKQSSFQKKTDEDERGVRCHECEGFGHIRTECPTFLKRQKKSLVVSWSDTDSEEEESAKFVNALTGVCVSDSESCDDEVTYEELVVTYKDLHNRSIEVCKALEKQKKINGKLQAERNELLTNIDNLNIKVEDQSSQIHQLEMEKSNLLVAKAALSACSYKDPATSPAGKVVVAAVVTAVVVITVIVVTVCRFRRRCCYLTYYYRIYLSNNRSIRCIYKILGRYTPVADETEDTLKFTSRAELVGEIRRLGGQMVASMVYGWKNVVAQLKVVNSERGLVTEGIHKLKKVEKGQIVIPEKYREMALEEEKQDDDDEEDEDEDGEEEEVEEEKGPDGDKEGHDESS</sequence>
<evidence type="ECO:0000313" key="2">
    <source>
        <dbReference type="Proteomes" id="UP001177021"/>
    </source>
</evidence>
<organism evidence="1 2">
    <name type="scientific">Trifolium pratense</name>
    <name type="common">Red clover</name>
    <dbReference type="NCBI Taxonomy" id="57577"/>
    <lineage>
        <taxon>Eukaryota</taxon>
        <taxon>Viridiplantae</taxon>
        <taxon>Streptophyta</taxon>
        <taxon>Embryophyta</taxon>
        <taxon>Tracheophyta</taxon>
        <taxon>Spermatophyta</taxon>
        <taxon>Magnoliopsida</taxon>
        <taxon>eudicotyledons</taxon>
        <taxon>Gunneridae</taxon>
        <taxon>Pentapetalae</taxon>
        <taxon>rosids</taxon>
        <taxon>fabids</taxon>
        <taxon>Fabales</taxon>
        <taxon>Fabaceae</taxon>
        <taxon>Papilionoideae</taxon>
        <taxon>50 kb inversion clade</taxon>
        <taxon>NPAAA clade</taxon>
        <taxon>Hologalegina</taxon>
        <taxon>IRL clade</taxon>
        <taxon>Trifolieae</taxon>
        <taxon>Trifolium</taxon>
    </lineage>
</organism>
<dbReference type="EMBL" id="CASHSV030000013">
    <property type="protein sequence ID" value="CAJ2638237.1"/>
    <property type="molecule type" value="Genomic_DNA"/>
</dbReference>
<reference evidence="1" key="1">
    <citation type="submission" date="2023-10" db="EMBL/GenBank/DDBJ databases">
        <authorList>
            <person name="Rodriguez Cubillos JULIANA M."/>
            <person name="De Vega J."/>
        </authorList>
    </citation>
    <scope>NUCLEOTIDE SEQUENCE</scope>
</reference>
<protein>
    <submittedName>
        <fullName evidence="1">Uncharacterized protein</fullName>
    </submittedName>
</protein>
<gene>
    <name evidence="1" type="ORF">MILVUS5_LOCUS8473</name>
</gene>
<proteinExistence type="predicted"/>
<name>A0ACB0J4F3_TRIPR</name>
<keyword evidence="2" id="KW-1185">Reference proteome</keyword>
<dbReference type="Proteomes" id="UP001177021">
    <property type="component" value="Unassembled WGS sequence"/>
</dbReference>
<evidence type="ECO:0000313" key="1">
    <source>
        <dbReference type="EMBL" id="CAJ2638237.1"/>
    </source>
</evidence>